<keyword evidence="2" id="KW-1185">Reference proteome</keyword>
<protein>
    <submittedName>
        <fullName evidence="1">Uncharacterized protein</fullName>
    </submittedName>
</protein>
<proteinExistence type="predicted"/>
<dbReference type="EMBL" id="BGPR01261651">
    <property type="protein sequence ID" value="GBM73274.1"/>
    <property type="molecule type" value="Genomic_DNA"/>
</dbReference>
<comment type="caution">
    <text evidence="1">The sequence shown here is derived from an EMBL/GenBank/DDBJ whole genome shotgun (WGS) entry which is preliminary data.</text>
</comment>
<reference evidence="1 2" key="1">
    <citation type="journal article" date="2019" name="Sci. Rep.">
        <title>Orb-weaving spider Araneus ventricosus genome elucidates the spidroin gene catalogue.</title>
        <authorList>
            <person name="Kono N."/>
            <person name="Nakamura H."/>
            <person name="Ohtoshi R."/>
            <person name="Moran D.A.P."/>
            <person name="Shinohara A."/>
            <person name="Yoshida Y."/>
            <person name="Fujiwara M."/>
            <person name="Mori M."/>
            <person name="Tomita M."/>
            <person name="Arakawa K."/>
        </authorList>
    </citation>
    <scope>NUCLEOTIDE SEQUENCE [LARGE SCALE GENOMIC DNA]</scope>
</reference>
<evidence type="ECO:0000313" key="2">
    <source>
        <dbReference type="Proteomes" id="UP000499080"/>
    </source>
</evidence>
<sequence>MVFEGRAQDPDELGMMNRTFTEEQHFDRLNWEMNVQESYHYVSSEAEMISILKNSPAEFGVWGEEQMNYFSQFLDNVQDVSSDIMQEVLNSQTNDDPEENALSMYYPSVGDLFSAILRKHVSDFGKLLIQPTGPSHEYFKEWVQTIAWKSFLGCDLDE</sequence>
<gene>
    <name evidence="1" type="ORF">AVEN_146468_1</name>
</gene>
<name>A0A4Y2I6N0_ARAVE</name>
<accession>A0A4Y2I6N0</accession>
<organism evidence="1 2">
    <name type="scientific">Araneus ventricosus</name>
    <name type="common">Orbweaver spider</name>
    <name type="synonym">Epeira ventricosa</name>
    <dbReference type="NCBI Taxonomy" id="182803"/>
    <lineage>
        <taxon>Eukaryota</taxon>
        <taxon>Metazoa</taxon>
        <taxon>Ecdysozoa</taxon>
        <taxon>Arthropoda</taxon>
        <taxon>Chelicerata</taxon>
        <taxon>Arachnida</taxon>
        <taxon>Araneae</taxon>
        <taxon>Araneomorphae</taxon>
        <taxon>Entelegynae</taxon>
        <taxon>Araneoidea</taxon>
        <taxon>Araneidae</taxon>
        <taxon>Araneus</taxon>
    </lineage>
</organism>
<dbReference type="Proteomes" id="UP000499080">
    <property type="component" value="Unassembled WGS sequence"/>
</dbReference>
<dbReference type="AlphaFoldDB" id="A0A4Y2I6N0"/>
<evidence type="ECO:0000313" key="1">
    <source>
        <dbReference type="EMBL" id="GBM73274.1"/>
    </source>
</evidence>